<comment type="similarity">
    <text evidence="4">Belongs to the BPG-independent phosphoglycerate mutase family. A-PGAM subfamily.</text>
</comment>
<evidence type="ECO:0000313" key="9">
    <source>
        <dbReference type="Proteomes" id="UP000070394"/>
    </source>
</evidence>
<dbReference type="OrthoDB" id="9804453at2"/>
<dbReference type="Pfam" id="PF10143">
    <property type="entry name" value="PhosphMutase"/>
    <property type="match status" value="1"/>
</dbReference>
<evidence type="ECO:0000256" key="5">
    <source>
        <dbReference type="ARBA" id="ARBA00023152"/>
    </source>
</evidence>
<accession>A0A133ZZL7</accession>
<keyword evidence="5" id="KW-0324">Glycolysis</keyword>
<organism evidence="8 9">
    <name type="scientific">Lachnoanaerobaculum saburreum</name>
    <dbReference type="NCBI Taxonomy" id="467210"/>
    <lineage>
        <taxon>Bacteria</taxon>
        <taxon>Bacillati</taxon>
        <taxon>Bacillota</taxon>
        <taxon>Clostridia</taxon>
        <taxon>Lachnospirales</taxon>
        <taxon>Lachnospiraceae</taxon>
        <taxon>Lachnoanaerobaculum</taxon>
    </lineage>
</organism>
<dbReference type="GO" id="GO:0046872">
    <property type="term" value="F:metal ion binding"/>
    <property type="evidence" value="ECO:0007669"/>
    <property type="project" value="InterPro"/>
</dbReference>
<dbReference type="InterPro" id="IPR042253">
    <property type="entry name" value="Pglycerate_mutase_ApgM_sf"/>
</dbReference>
<dbReference type="AlphaFoldDB" id="A0A133ZZL7"/>
<reference evidence="9" key="1">
    <citation type="submission" date="2016-01" db="EMBL/GenBank/DDBJ databases">
        <authorList>
            <person name="Mitreva M."/>
            <person name="Pepin K.H."/>
            <person name="Mihindukulasuriya K.A."/>
            <person name="Fulton R."/>
            <person name="Fronick C."/>
            <person name="O'Laughlin M."/>
            <person name="Miner T."/>
            <person name="Herter B."/>
            <person name="Rosa B.A."/>
            <person name="Cordes M."/>
            <person name="Tomlinson C."/>
            <person name="Wollam A."/>
            <person name="Palsikar V.B."/>
            <person name="Mardis E.R."/>
            <person name="Wilson R.K."/>
        </authorList>
    </citation>
    <scope>NUCLEOTIDE SEQUENCE [LARGE SCALE GENOMIC DNA]</scope>
    <source>
        <strain evidence="9">DNF00896</strain>
    </source>
</reference>
<dbReference type="RefSeq" id="WP_060930300.1">
    <property type="nucleotide sequence ID" value="NZ_KQ959775.1"/>
</dbReference>
<dbReference type="Pfam" id="PF01676">
    <property type="entry name" value="Metalloenzyme"/>
    <property type="match status" value="1"/>
</dbReference>
<dbReference type="CDD" id="cd16011">
    <property type="entry name" value="iPGM_like"/>
    <property type="match status" value="1"/>
</dbReference>
<dbReference type="STRING" id="467210.HMPREF1866_00316"/>
<dbReference type="NCBIfam" id="TIGR02535">
    <property type="entry name" value="hyp_Hser_kinase"/>
    <property type="match status" value="1"/>
</dbReference>
<dbReference type="PANTHER" id="PTHR31209">
    <property type="entry name" value="COFACTOR-INDEPENDENT PHOSPHOGLYCERATE MUTASE"/>
    <property type="match status" value="1"/>
</dbReference>
<dbReference type="GO" id="GO:0004619">
    <property type="term" value="F:phosphoglycerate mutase activity"/>
    <property type="evidence" value="ECO:0007669"/>
    <property type="project" value="UniProtKB-EC"/>
</dbReference>
<dbReference type="InterPro" id="IPR017850">
    <property type="entry name" value="Alkaline_phosphatase_core_sf"/>
</dbReference>
<keyword evidence="8" id="KW-0418">Kinase</keyword>
<name>A0A133ZZL7_9FIRM</name>
<evidence type="ECO:0000259" key="7">
    <source>
        <dbReference type="Pfam" id="PF01676"/>
    </source>
</evidence>
<comment type="pathway">
    <text evidence="3">Carbohydrate degradation.</text>
</comment>
<gene>
    <name evidence="8" type="ORF">HMPREF1866_00316</name>
</gene>
<keyword evidence="8" id="KW-0808">Transferase</keyword>
<dbReference type="SUPFAM" id="SSF53649">
    <property type="entry name" value="Alkaline phosphatase-like"/>
    <property type="match status" value="1"/>
</dbReference>
<evidence type="ECO:0000256" key="4">
    <source>
        <dbReference type="ARBA" id="ARBA00005524"/>
    </source>
</evidence>
<dbReference type="InterPro" id="IPR004456">
    <property type="entry name" value="Pglycerate_mutase_ApgM"/>
</dbReference>
<dbReference type="NCBIfam" id="TIGR00306">
    <property type="entry name" value="apgM"/>
    <property type="match status" value="1"/>
</dbReference>
<dbReference type="GO" id="GO:0016301">
    <property type="term" value="F:kinase activity"/>
    <property type="evidence" value="ECO:0007669"/>
    <property type="project" value="UniProtKB-KW"/>
</dbReference>
<protein>
    <submittedName>
        <fullName evidence="8">Putative homoserine kinase</fullName>
    </submittedName>
</protein>
<dbReference type="EMBL" id="LSDA01000010">
    <property type="protein sequence ID" value="KXB60865.1"/>
    <property type="molecule type" value="Genomic_DNA"/>
</dbReference>
<evidence type="ECO:0000256" key="2">
    <source>
        <dbReference type="ARBA" id="ARBA00002315"/>
    </source>
</evidence>
<dbReference type="Gene3D" id="3.40.720.10">
    <property type="entry name" value="Alkaline Phosphatase, subunit A"/>
    <property type="match status" value="1"/>
</dbReference>
<dbReference type="GO" id="GO:0006096">
    <property type="term" value="P:glycolytic process"/>
    <property type="evidence" value="ECO:0007669"/>
    <property type="project" value="UniProtKB-KW"/>
</dbReference>
<keyword evidence="6" id="KW-0413">Isomerase</keyword>
<comment type="catalytic activity">
    <reaction evidence="1">
        <text>(2R)-2-phosphoglycerate = (2R)-3-phosphoglycerate</text>
        <dbReference type="Rhea" id="RHEA:15901"/>
        <dbReference type="ChEBI" id="CHEBI:58272"/>
        <dbReference type="ChEBI" id="CHEBI:58289"/>
        <dbReference type="EC" id="5.4.2.12"/>
    </reaction>
</comment>
<dbReference type="PIRSF" id="PIRSF006392">
    <property type="entry name" value="IPGAM_arch"/>
    <property type="match status" value="1"/>
</dbReference>
<dbReference type="PANTHER" id="PTHR31209:SF4">
    <property type="entry name" value="2,3-BISPHOSPHOGLYCERATE-INDEPENDENT PHOSPHOGLYCERATE MUTASE"/>
    <property type="match status" value="1"/>
</dbReference>
<keyword evidence="9" id="KW-1185">Reference proteome</keyword>
<evidence type="ECO:0000256" key="3">
    <source>
        <dbReference type="ARBA" id="ARBA00004921"/>
    </source>
</evidence>
<comment type="caution">
    <text evidence="8">The sequence shown here is derived from an EMBL/GenBank/DDBJ whole genome shotgun (WGS) entry which is preliminary data.</text>
</comment>
<dbReference type="NCBIfam" id="NF003242">
    <property type="entry name" value="PRK04200.1"/>
    <property type="match status" value="1"/>
</dbReference>
<feature type="domain" description="Metalloenzyme" evidence="7">
    <location>
        <begin position="1"/>
        <end position="377"/>
    </location>
</feature>
<evidence type="ECO:0000256" key="1">
    <source>
        <dbReference type="ARBA" id="ARBA00000370"/>
    </source>
</evidence>
<evidence type="ECO:0000313" key="8">
    <source>
        <dbReference type="EMBL" id="KXB60865.1"/>
    </source>
</evidence>
<proteinExistence type="inferred from homology"/>
<dbReference type="Proteomes" id="UP000070394">
    <property type="component" value="Unassembled WGS sequence"/>
</dbReference>
<dbReference type="PATRIC" id="fig|467210.3.peg.311"/>
<dbReference type="Gene3D" id="3.30.70.2130">
    <property type="entry name" value="Metalloenzyme domain"/>
    <property type="match status" value="1"/>
</dbReference>
<comment type="function">
    <text evidence="2">Catalyzes the interconversion of 2-phosphoglycerate and 3-phosphoglycerate.</text>
</comment>
<sequence length="403" mass="44487">MKYIVVLGDGMADRDIKELGNKTILDVAKKPNIDGLKGIIGMVKTVPDTLKPGSDVANLAVMGYNPLECYTGRSPLEAVSIGIKMKDSDVAIRCNLVTLSDEEDIKKRKMLDYSAGEISTDEAKELIKAVEEVLGDSEFKFYPGISYRHCLIWDKGQTGLDLTPPHDISDRVIGEYLPNNDKIFNLMERSYNVLKNHPVNIKRIKEGNNPANSIWLWGEGKKPRIENFYKKTGLKGAVISAVDLIKGIGISAGMESIDVEGATGTLDTNYKGKLEAAKKTLLKDGNDFVYIHLEGPDECGHHGDIEGKILAVERIDKNIVGPLCKELRDAGEDFAMLIMPDHPTPIETKTHSSDPIPFKIYRSNAEKGSVEVYSEKNAGKSGIFIEDGYTLLTKFINNDIQNL</sequence>
<evidence type="ECO:0000256" key="6">
    <source>
        <dbReference type="ARBA" id="ARBA00023235"/>
    </source>
</evidence>
<dbReference type="InterPro" id="IPR023665">
    <property type="entry name" value="ApgAM_prokaryotes"/>
</dbReference>
<dbReference type="InterPro" id="IPR006124">
    <property type="entry name" value="Metalloenzyme"/>
</dbReference>